<keyword evidence="4" id="KW-1185">Reference proteome</keyword>
<gene>
    <name evidence="3" type="ORF">GXP69_03240</name>
</gene>
<dbReference type="Proteomes" id="UP000474777">
    <property type="component" value="Unassembled WGS sequence"/>
</dbReference>
<reference evidence="3 4" key="1">
    <citation type="submission" date="2020-02" db="EMBL/GenBank/DDBJ databases">
        <authorList>
            <person name="Kim M.K."/>
        </authorList>
    </citation>
    <scope>NUCLEOTIDE SEQUENCE [LARGE SCALE GENOMIC DNA]</scope>
    <source>
        <strain evidence="3 4">BT327</strain>
    </source>
</reference>
<sequence length="170" mass="19524">MRKIFLFVFAVFVLAGCSDSNKALLEKLRTAVEADNKNAQGYTIVDMGSLTDFDWDKMYFFQGKQTVVDIEAETGVKWESGSDVAEGHNRLLFMKGNEVVSFVDYYADEFPLQVMGCNKDRWIYPHSRSTFASFKYCLNDKEVYAFVPQPCLENMKELINRKCDDKAQAE</sequence>
<comment type="caution">
    <text evidence="3">The sequence shown here is derived from an EMBL/GenBank/DDBJ whole genome shotgun (WGS) entry which is preliminary data.</text>
</comment>
<evidence type="ECO:0000313" key="4">
    <source>
        <dbReference type="Proteomes" id="UP000474777"/>
    </source>
</evidence>
<name>A0A6B3LJ40_9BACT</name>
<organism evidence="3 4">
    <name type="scientific">Pontibacter burrus</name>
    <dbReference type="NCBI Taxonomy" id="2704466"/>
    <lineage>
        <taxon>Bacteria</taxon>
        <taxon>Pseudomonadati</taxon>
        <taxon>Bacteroidota</taxon>
        <taxon>Cytophagia</taxon>
        <taxon>Cytophagales</taxon>
        <taxon>Hymenobacteraceae</taxon>
        <taxon>Pontibacter</taxon>
    </lineage>
</organism>
<protein>
    <recommendedName>
        <fullName evidence="1">Type IV secretion system putative lipoprotein virB7</fullName>
    </recommendedName>
</protein>
<keyword evidence="3" id="KW-0449">Lipoprotein</keyword>
<evidence type="ECO:0000256" key="2">
    <source>
        <dbReference type="ARBA" id="ARBA00022729"/>
    </source>
</evidence>
<evidence type="ECO:0000256" key="1">
    <source>
        <dbReference type="ARBA" id="ARBA00017922"/>
    </source>
</evidence>
<proteinExistence type="predicted"/>
<dbReference type="RefSeq" id="WP_163912315.1">
    <property type="nucleotide sequence ID" value="NZ_JAAGWD010000001.1"/>
</dbReference>
<dbReference type="EMBL" id="JAAGWD010000001">
    <property type="protein sequence ID" value="NEM96699.1"/>
    <property type="molecule type" value="Genomic_DNA"/>
</dbReference>
<dbReference type="AlphaFoldDB" id="A0A6B3LJ40"/>
<dbReference type="InterPro" id="IPR012640">
    <property type="entry name" value="Membr_lipoprot_lipid_attach_CS"/>
</dbReference>
<dbReference type="PROSITE" id="PS51257">
    <property type="entry name" value="PROKAR_LIPOPROTEIN"/>
    <property type="match status" value="1"/>
</dbReference>
<evidence type="ECO:0000313" key="3">
    <source>
        <dbReference type="EMBL" id="NEM96699.1"/>
    </source>
</evidence>
<dbReference type="Pfam" id="PF08139">
    <property type="entry name" value="LPAM_1"/>
    <property type="match status" value="1"/>
</dbReference>
<keyword evidence="2" id="KW-0732">Signal</keyword>
<accession>A0A6B3LJ40</accession>